<accession>A0A915PG42</accession>
<sequence>MSDIKGKRAGPRGPLRFGKRNEELLMPNWVDNPNSDNVYRIPMLQNYQTFNAG</sequence>
<dbReference type="WBParaSite" id="sdigi.contig15.g1491.t1">
    <property type="protein sequence ID" value="sdigi.contig15.g1491.t1"/>
    <property type="gene ID" value="sdigi.contig15.g1491"/>
</dbReference>
<dbReference type="AlphaFoldDB" id="A0A915PG42"/>
<protein>
    <submittedName>
        <fullName evidence="2">Uncharacterized protein</fullName>
    </submittedName>
</protein>
<dbReference type="Proteomes" id="UP000887581">
    <property type="component" value="Unplaced"/>
</dbReference>
<evidence type="ECO:0000313" key="1">
    <source>
        <dbReference type="Proteomes" id="UP000887581"/>
    </source>
</evidence>
<evidence type="ECO:0000313" key="2">
    <source>
        <dbReference type="WBParaSite" id="sdigi.contig15.g1491.t1"/>
    </source>
</evidence>
<name>A0A915PG42_9BILA</name>
<keyword evidence="1" id="KW-1185">Reference proteome</keyword>
<reference evidence="2" key="1">
    <citation type="submission" date="2022-11" db="UniProtKB">
        <authorList>
            <consortium name="WormBaseParasite"/>
        </authorList>
    </citation>
    <scope>IDENTIFICATION</scope>
</reference>
<organism evidence="1 2">
    <name type="scientific">Setaria digitata</name>
    <dbReference type="NCBI Taxonomy" id="48799"/>
    <lineage>
        <taxon>Eukaryota</taxon>
        <taxon>Metazoa</taxon>
        <taxon>Ecdysozoa</taxon>
        <taxon>Nematoda</taxon>
        <taxon>Chromadorea</taxon>
        <taxon>Rhabditida</taxon>
        <taxon>Spirurina</taxon>
        <taxon>Spiruromorpha</taxon>
        <taxon>Filarioidea</taxon>
        <taxon>Setariidae</taxon>
        <taxon>Setaria</taxon>
    </lineage>
</organism>
<proteinExistence type="predicted"/>